<dbReference type="GO" id="GO:0055129">
    <property type="term" value="P:L-proline biosynthetic process"/>
    <property type="evidence" value="ECO:0007669"/>
    <property type="project" value="UniProtKB-UniPathway"/>
</dbReference>
<dbReference type="PANTHER" id="PTHR11986:SF18">
    <property type="entry name" value="ORNITHINE AMINOTRANSFERASE, MITOCHONDRIAL"/>
    <property type="match status" value="1"/>
</dbReference>
<dbReference type="Proteomes" id="UP000095281">
    <property type="component" value="Unplaced"/>
</dbReference>
<protein>
    <recommendedName>
        <fullName evidence="5 10">Ornithine aminotransferase</fullName>
        <ecNumber evidence="5 10">2.6.1.13</ecNumber>
    </recommendedName>
</protein>
<dbReference type="CDD" id="cd00610">
    <property type="entry name" value="OAT_like"/>
    <property type="match status" value="1"/>
</dbReference>
<dbReference type="InterPro" id="IPR050103">
    <property type="entry name" value="Class-III_PLP-dep_AT"/>
</dbReference>
<accession>A0A1I8B3K6</accession>
<keyword evidence="7 10" id="KW-0808">Transferase</keyword>
<sequence length="411" mass="45636">MSEEQIVEELSPKHYIEKEAKYGAHNYKPIPVVISHGKGCHVWDIKGKVYYDCISGQSVLNQGHCHPRLIKVMQDQCQLLTLTSRALYTNALGEYAEYLTKLFGYQKMMPMNSGVEAVDTAVKLSRKWAYEVKGVPPNQAKIVFAQNNFHGRSLFACSVSTDSEVYENFGPFIPNILHVPFDDLEALEEALYDHHCAAFVVEPIQGEAGIVVPSPDYLKGVRELCTKHRVLMVADEVQTGLGRTGRMLCCDHYNVRPDIVTLGKALSGGLYPISAVLADDEIMLTIKPGQHGSTYGGNPLSAKIAIEALKIIKEENLCENALKMGNILINELNKLPKNIVNSVRGKGLLCAIVVNESIDAWEVCVRLKENGVLAKNTHTKQIIRIAPPLIINEKQIKEVAQIIKETIESFN</sequence>
<dbReference type="EC" id="2.6.1.13" evidence="5 10"/>
<dbReference type="Pfam" id="PF00202">
    <property type="entry name" value="Aminotran_3"/>
    <property type="match status" value="1"/>
</dbReference>
<dbReference type="GO" id="GO:0004587">
    <property type="term" value="F:ornithine aminotransferase activity"/>
    <property type="evidence" value="ECO:0007669"/>
    <property type="project" value="UniProtKB-EC"/>
</dbReference>
<dbReference type="NCBIfam" id="TIGR01885">
    <property type="entry name" value="Orn_aminotrans"/>
    <property type="match status" value="1"/>
</dbReference>
<evidence type="ECO:0000256" key="1">
    <source>
        <dbReference type="ARBA" id="ARBA00001933"/>
    </source>
</evidence>
<dbReference type="InterPro" id="IPR015424">
    <property type="entry name" value="PyrdxlP-dep_Trfase"/>
</dbReference>
<name>A0A1I8B3K6_MELHA</name>
<evidence type="ECO:0000256" key="9">
    <source>
        <dbReference type="RuleBase" id="RU003560"/>
    </source>
</evidence>
<comment type="cofactor">
    <cofactor evidence="1 10">
        <name>pyridoxal 5'-phosphate</name>
        <dbReference type="ChEBI" id="CHEBI:597326"/>
    </cofactor>
</comment>
<dbReference type="FunFam" id="3.40.640.10:FF:000011">
    <property type="entry name" value="Ornithine aminotransferase"/>
    <property type="match status" value="1"/>
</dbReference>
<dbReference type="GO" id="GO:0010121">
    <property type="term" value="P:L-arginine catabolic process to proline via ornithine"/>
    <property type="evidence" value="ECO:0007669"/>
    <property type="project" value="TreeGrafter"/>
</dbReference>
<dbReference type="Gene3D" id="3.90.1150.10">
    <property type="entry name" value="Aspartate Aminotransferase, domain 1"/>
    <property type="match status" value="1"/>
</dbReference>
<evidence type="ECO:0000256" key="3">
    <source>
        <dbReference type="ARBA" id="ARBA00004998"/>
    </source>
</evidence>
<dbReference type="GO" id="GO:0019544">
    <property type="term" value="P:L-arginine catabolic process to L-glutamate"/>
    <property type="evidence" value="ECO:0007669"/>
    <property type="project" value="TreeGrafter"/>
</dbReference>
<dbReference type="OMA" id="RSAWDLC"/>
<dbReference type="GO" id="GO:0042802">
    <property type="term" value="F:identical protein binding"/>
    <property type="evidence" value="ECO:0007669"/>
    <property type="project" value="TreeGrafter"/>
</dbReference>
<evidence type="ECO:0000313" key="11">
    <source>
        <dbReference type="Proteomes" id="UP000095281"/>
    </source>
</evidence>
<dbReference type="Gene3D" id="3.40.640.10">
    <property type="entry name" value="Type I PLP-dependent aspartate aminotransferase-like (Major domain)"/>
    <property type="match status" value="1"/>
</dbReference>
<evidence type="ECO:0000256" key="8">
    <source>
        <dbReference type="ARBA" id="ARBA00022898"/>
    </source>
</evidence>
<comment type="similarity">
    <text evidence="4 9">Belongs to the class-III pyridoxal-phosphate-dependent aminotransferase family.</text>
</comment>
<dbReference type="PANTHER" id="PTHR11986">
    <property type="entry name" value="AMINOTRANSFERASE CLASS III"/>
    <property type="match status" value="1"/>
</dbReference>
<comment type="subcellular location">
    <subcellularLocation>
        <location evidence="2">Mitochondrion matrix</location>
    </subcellularLocation>
</comment>
<dbReference type="PIRSF" id="PIRSF000521">
    <property type="entry name" value="Transaminase_4ab_Lys_Orn"/>
    <property type="match status" value="1"/>
</dbReference>
<dbReference type="InterPro" id="IPR015421">
    <property type="entry name" value="PyrdxlP-dep_Trfase_major"/>
</dbReference>
<dbReference type="InterPro" id="IPR015422">
    <property type="entry name" value="PyrdxlP-dep_Trfase_small"/>
</dbReference>
<proteinExistence type="inferred from homology"/>
<evidence type="ECO:0000256" key="2">
    <source>
        <dbReference type="ARBA" id="ARBA00004305"/>
    </source>
</evidence>
<evidence type="ECO:0000256" key="6">
    <source>
        <dbReference type="ARBA" id="ARBA00022576"/>
    </source>
</evidence>
<dbReference type="InterPro" id="IPR049704">
    <property type="entry name" value="Aminotrans_3_PPA_site"/>
</dbReference>
<dbReference type="GO" id="GO:0005759">
    <property type="term" value="C:mitochondrial matrix"/>
    <property type="evidence" value="ECO:0007669"/>
    <property type="project" value="UniProtKB-SubCell"/>
</dbReference>
<dbReference type="UniPathway" id="UPA00098">
    <property type="reaction ID" value="UER00358"/>
</dbReference>
<dbReference type="SUPFAM" id="SSF53383">
    <property type="entry name" value="PLP-dependent transferases"/>
    <property type="match status" value="1"/>
</dbReference>
<keyword evidence="6 10" id="KW-0032">Aminotransferase</keyword>
<evidence type="ECO:0000256" key="5">
    <source>
        <dbReference type="ARBA" id="ARBA00012924"/>
    </source>
</evidence>
<dbReference type="InterPro" id="IPR005814">
    <property type="entry name" value="Aminotrans_3"/>
</dbReference>
<evidence type="ECO:0000256" key="4">
    <source>
        <dbReference type="ARBA" id="ARBA00008954"/>
    </source>
</evidence>
<evidence type="ECO:0000313" key="12">
    <source>
        <dbReference type="WBParaSite" id="MhA1_Contig127.frz3.fgene2"/>
    </source>
</evidence>
<dbReference type="FunFam" id="3.90.1150.10:FF:000152">
    <property type="entry name" value="Ornithine aminotransferase"/>
    <property type="match status" value="1"/>
</dbReference>
<dbReference type="GO" id="GO:0030170">
    <property type="term" value="F:pyridoxal phosphate binding"/>
    <property type="evidence" value="ECO:0007669"/>
    <property type="project" value="InterPro"/>
</dbReference>
<comment type="pathway">
    <text evidence="3 10">Amino-acid biosynthesis; L-proline biosynthesis; L-glutamate 5-semialdehyde from L-ornithine: step 1/1.</text>
</comment>
<organism evidence="11 12">
    <name type="scientific">Meloidogyne hapla</name>
    <name type="common">Root-knot nematode worm</name>
    <dbReference type="NCBI Taxonomy" id="6305"/>
    <lineage>
        <taxon>Eukaryota</taxon>
        <taxon>Metazoa</taxon>
        <taxon>Ecdysozoa</taxon>
        <taxon>Nematoda</taxon>
        <taxon>Chromadorea</taxon>
        <taxon>Rhabditida</taxon>
        <taxon>Tylenchina</taxon>
        <taxon>Tylenchomorpha</taxon>
        <taxon>Tylenchoidea</taxon>
        <taxon>Meloidogynidae</taxon>
        <taxon>Meloidogyninae</taxon>
        <taxon>Meloidogyne</taxon>
    </lineage>
</organism>
<dbReference type="PROSITE" id="PS00600">
    <property type="entry name" value="AA_TRANSFER_CLASS_3"/>
    <property type="match status" value="1"/>
</dbReference>
<reference evidence="12" key="1">
    <citation type="submission" date="2016-11" db="UniProtKB">
        <authorList>
            <consortium name="WormBaseParasite"/>
        </authorList>
    </citation>
    <scope>IDENTIFICATION</scope>
</reference>
<keyword evidence="11" id="KW-1185">Reference proteome</keyword>
<dbReference type="InterPro" id="IPR010164">
    <property type="entry name" value="Orn_aminotrans"/>
</dbReference>
<evidence type="ECO:0000256" key="10">
    <source>
        <dbReference type="RuleBase" id="RU365036"/>
    </source>
</evidence>
<evidence type="ECO:0000256" key="7">
    <source>
        <dbReference type="ARBA" id="ARBA00022679"/>
    </source>
</evidence>
<comment type="catalytic activity">
    <reaction evidence="10">
        <text>a 2-oxocarboxylate + L-ornithine = L-glutamate 5-semialdehyde + an L-alpha-amino acid</text>
        <dbReference type="Rhea" id="RHEA:13877"/>
        <dbReference type="ChEBI" id="CHEBI:35179"/>
        <dbReference type="ChEBI" id="CHEBI:46911"/>
        <dbReference type="ChEBI" id="CHEBI:58066"/>
        <dbReference type="ChEBI" id="CHEBI:59869"/>
        <dbReference type="EC" id="2.6.1.13"/>
    </reaction>
</comment>
<keyword evidence="8 9" id="KW-0663">Pyridoxal phosphate</keyword>
<dbReference type="WBParaSite" id="MhA1_Contig127.frz3.fgene2">
    <property type="protein sequence ID" value="MhA1_Contig127.frz3.fgene2"/>
    <property type="gene ID" value="MhA1_Contig127.frz3.fgene2"/>
</dbReference>
<dbReference type="AlphaFoldDB" id="A0A1I8B3K6"/>